<reference evidence="2 3" key="1">
    <citation type="submission" date="2015-11" db="EMBL/GenBank/DDBJ databases">
        <title>Genome sequences of Lysobacter enzymogenes strain C3 and Lysobacter antibioticus ATCC 29479.</title>
        <authorList>
            <person name="Kobayashi D.Y."/>
        </authorList>
    </citation>
    <scope>NUCLEOTIDE SEQUENCE [LARGE SCALE GENOMIC DNA]</scope>
    <source>
        <strain evidence="2 3">C3</strain>
    </source>
</reference>
<evidence type="ECO:0000259" key="1">
    <source>
        <dbReference type="Pfam" id="PF06094"/>
    </source>
</evidence>
<organism evidence="2 3">
    <name type="scientific">Lysobacter enzymogenes</name>
    <dbReference type="NCBI Taxonomy" id="69"/>
    <lineage>
        <taxon>Bacteria</taxon>
        <taxon>Pseudomonadati</taxon>
        <taxon>Pseudomonadota</taxon>
        <taxon>Gammaproteobacteria</taxon>
        <taxon>Lysobacterales</taxon>
        <taxon>Lysobacteraceae</taxon>
        <taxon>Lysobacter</taxon>
    </lineage>
</organism>
<dbReference type="STRING" id="69.GLE_2412"/>
<name>A0A0S2DGP6_LYSEN</name>
<dbReference type="Proteomes" id="UP000061569">
    <property type="component" value="Chromosome"/>
</dbReference>
<protein>
    <recommendedName>
        <fullName evidence="1">Gamma-glutamylcyclotransferase AIG2-like domain-containing protein</fullName>
    </recommendedName>
</protein>
<feature type="domain" description="Gamma-glutamylcyclotransferase AIG2-like" evidence="1">
    <location>
        <begin position="56"/>
        <end position="161"/>
    </location>
</feature>
<dbReference type="InterPro" id="IPR036568">
    <property type="entry name" value="GGCT-like_sf"/>
</dbReference>
<evidence type="ECO:0000313" key="3">
    <source>
        <dbReference type="Proteomes" id="UP000061569"/>
    </source>
</evidence>
<dbReference type="KEGG" id="lez:GLE_2412"/>
<dbReference type="SUPFAM" id="SSF110857">
    <property type="entry name" value="Gamma-glutamyl cyclotransferase-like"/>
    <property type="match status" value="1"/>
</dbReference>
<dbReference type="InterPro" id="IPR009288">
    <property type="entry name" value="AIG2-like_dom"/>
</dbReference>
<accession>A0A0S2DGP6</accession>
<dbReference type="CDD" id="cd06661">
    <property type="entry name" value="GGCT_like"/>
    <property type="match status" value="1"/>
</dbReference>
<proteinExistence type="predicted"/>
<dbReference type="Pfam" id="PF06094">
    <property type="entry name" value="GGACT"/>
    <property type="match status" value="1"/>
</dbReference>
<gene>
    <name evidence="2" type="ORF">GLE_2412</name>
</gene>
<evidence type="ECO:0000313" key="2">
    <source>
        <dbReference type="EMBL" id="ALN57761.1"/>
    </source>
</evidence>
<dbReference type="InterPro" id="IPR013024">
    <property type="entry name" value="GGCT-like"/>
</dbReference>
<dbReference type="AlphaFoldDB" id="A0A0S2DGP6"/>
<dbReference type="EMBL" id="CP013140">
    <property type="protein sequence ID" value="ALN57761.1"/>
    <property type="molecule type" value="Genomic_DNA"/>
</dbReference>
<sequence length="170" mass="18610">MTSSEQNAELDADEREAMARLNRLRAIDIDAARTGDEAAGLEARFAGRWNADRRLAVYGTLAPGEPNHHHLSELPGHWRPGTVTGELVQIGWGADLGYPALRWSADAGEVAVQLFASEALPAHWARLDEFEGGQYLRILVPVRMADGTLEVANLYAAHPDAPRPEQPQPE</sequence>
<dbReference type="Gene3D" id="3.10.490.10">
    <property type="entry name" value="Gamma-glutamyl cyclotransferase-like"/>
    <property type="match status" value="1"/>
</dbReference>
<dbReference type="PATRIC" id="fig|69.6.peg.2374"/>